<organism evidence="1 2">
    <name type="scientific">Brachionus plicatilis</name>
    <name type="common">Marine rotifer</name>
    <name type="synonym">Brachionus muelleri</name>
    <dbReference type="NCBI Taxonomy" id="10195"/>
    <lineage>
        <taxon>Eukaryota</taxon>
        <taxon>Metazoa</taxon>
        <taxon>Spiralia</taxon>
        <taxon>Gnathifera</taxon>
        <taxon>Rotifera</taxon>
        <taxon>Eurotatoria</taxon>
        <taxon>Monogononta</taxon>
        <taxon>Pseudotrocha</taxon>
        <taxon>Ploima</taxon>
        <taxon>Brachionidae</taxon>
        <taxon>Brachionus</taxon>
    </lineage>
</organism>
<protein>
    <submittedName>
        <fullName evidence="1">Uncharacterized protein</fullName>
    </submittedName>
</protein>
<gene>
    <name evidence="1" type="ORF">BpHYR1_012370</name>
</gene>
<proteinExistence type="predicted"/>
<name>A0A3M7S1L7_BRAPC</name>
<evidence type="ECO:0000313" key="2">
    <source>
        <dbReference type="Proteomes" id="UP000276133"/>
    </source>
</evidence>
<dbReference type="Proteomes" id="UP000276133">
    <property type="component" value="Unassembled WGS sequence"/>
</dbReference>
<reference evidence="1 2" key="1">
    <citation type="journal article" date="2018" name="Sci. Rep.">
        <title>Genomic signatures of local adaptation to the degree of environmental predictability in rotifers.</title>
        <authorList>
            <person name="Franch-Gras L."/>
            <person name="Hahn C."/>
            <person name="Garcia-Roger E.M."/>
            <person name="Carmona M.J."/>
            <person name="Serra M."/>
            <person name="Gomez A."/>
        </authorList>
    </citation>
    <scope>NUCLEOTIDE SEQUENCE [LARGE SCALE GENOMIC DNA]</scope>
    <source>
        <strain evidence="1">HYR1</strain>
    </source>
</reference>
<keyword evidence="2" id="KW-1185">Reference proteome</keyword>
<dbReference type="EMBL" id="REGN01002183">
    <property type="protein sequence ID" value="RNA29642.1"/>
    <property type="molecule type" value="Genomic_DNA"/>
</dbReference>
<accession>A0A3M7S1L7</accession>
<sequence length="91" mass="10315">MRTLETTYEASMQLLGDTRLPLDVSLIFNSEQIFASLVSDLRGFESEKILITSAFLIPKTPRTWSIRKGPIDLPKQDLLAEPGQDFTNNWS</sequence>
<evidence type="ECO:0000313" key="1">
    <source>
        <dbReference type="EMBL" id="RNA29642.1"/>
    </source>
</evidence>
<dbReference type="AlphaFoldDB" id="A0A3M7S1L7"/>
<comment type="caution">
    <text evidence="1">The sequence shown here is derived from an EMBL/GenBank/DDBJ whole genome shotgun (WGS) entry which is preliminary data.</text>
</comment>